<dbReference type="RefSeq" id="WP_143096232.1">
    <property type="nucleotide sequence ID" value="NZ_FOXA01000029.1"/>
</dbReference>
<protein>
    <submittedName>
        <fullName evidence="2">Uncharacterized protein</fullName>
    </submittedName>
</protein>
<organism evidence="2 3">
    <name type="scientific">Tranquillimonas alkanivorans</name>
    <dbReference type="NCBI Taxonomy" id="441119"/>
    <lineage>
        <taxon>Bacteria</taxon>
        <taxon>Pseudomonadati</taxon>
        <taxon>Pseudomonadota</taxon>
        <taxon>Alphaproteobacteria</taxon>
        <taxon>Rhodobacterales</taxon>
        <taxon>Roseobacteraceae</taxon>
        <taxon>Tranquillimonas</taxon>
    </lineage>
</organism>
<evidence type="ECO:0000313" key="2">
    <source>
        <dbReference type="EMBL" id="SFQ05268.1"/>
    </source>
</evidence>
<evidence type="ECO:0000313" key="3">
    <source>
        <dbReference type="Proteomes" id="UP000199356"/>
    </source>
</evidence>
<gene>
    <name evidence="2" type="ORF">SAMN04488047_12922</name>
</gene>
<feature type="region of interest" description="Disordered" evidence="1">
    <location>
        <begin position="61"/>
        <end position="92"/>
    </location>
</feature>
<dbReference type="EMBL" id="FOXA01000029">
    <property type="protein sequence ID" value="SFQ05268.1"/>
    <property type="molecule type" value="Genomic_DNA"/>
</dbReference>
<sequence>MQKNLHANPENLHMAQNFSHIAPKKLHIAQNYLHKGAGKVLNFNENSCPEIIRNPLKVKKGRRGRPFGEFRGGTISTAGRKNRRHGYGKTPP</sequence>
<accession>A0A1I5VCI2</accession>
<reference evidence="2 3" key="1">
    <citation type="submission" date="2016-10" db="EMBL/GenBank/DDBJ databases">
        <authorList>
            <person name="de Groot N.N."/>
        </authorList>
    </citation>
    <scope>NUCLEOTIDE SEQUENCE [LARGE SCALE GENOMIC DNA]</scope>
    <source>
        <strain evidence="2 3">DSM 19547</strain>
    </source>
</reference>
<feature type="compositionally biased region" description="Basic residues" evidence="1">
    <location>
        <begin position="80"/>
        <end position="92"/>
    </location>
</feature>
<dbReference type="AlphaFoldDB" id="A0A1I5VCI2"/>
<proteinExistence type="predicted"/>
<dbReference type="Proteomes" id="UP000199356">
    <property type="component" value="Unassembled WGS sequence"/>
</dbReference>
<dbReference type="STRING" id="441119.SAMN04488047_12922"/>
<keyword evidence="3" id="KW-1185">Reference proteome</keyword>
<name>A0A1I5VCI2_9RHOB</name>
<evidence type="ECO:0000256" key="1">
    <source>
        <dbReference type="SAM" id="MobiDB-lite"/>
    </source>
</evidence>